<comment type="cofactor">
    <cofactor evidence="1">
        <name>Mg(2+)</name>
        <dbReference type="ChEBI" id="CHEBI:18420"/>
    </cofactor>
</comment>
<organism evidence="8 9">
    <name type="scientific">Natrialba magadii (strain ATCC 43099 / DSM 3394 / CCM 3739 / CIP 104546 / IAM 13178 / JCM 8861 / NBRC 102185 / NCIMB 2190 / MS3)</name>
    <name type="common">Natronobacterium magadii</name>
    <dbReference type="NCBI Taxonomy" id="547559"/>
    <lineage>
        <taxon>Archaea</taxon>
        <taxon>Methanobacteriati</taxon>
        <taxon>Methanobacteriota</taxon>
        <taxon>Stenosarchaea group</taxon>
        <taxon>Halobacteria</taxon>
        <taxon>Halobacteriales</taxon>
        <taxon>Natrialbaceae</taxon>
        <taxon>Natrialba</taxon>
    </lineage>
</organism>
<dbReference type="InterPro" id="IPR018110">
    <property type="entry name" value="Mandel_Rmase/mucon_lact_enz_CS"/>
</dbReference>
<dbReference type="GO" id="GO:0016052">
    <property type="term" value="P:carbohydrate catabolic process"/>
    <property type="evidence" value="ECO:0007669"/>
    <property type="project" value="TreeGrafter"/>
</dbReference>
<dbReference type="SFLD" id="SFLDS00001">
    <property type="entry name" value="Enolase"/>
    <property type="match status" value="1"/>
</dbReference>
<dbReference type="InterPro" id="IPR046945">
    <property type="entry name" value="RHMD-like"/>
</dbReference>
<dbReference type="GO" id="GO:0009063">
    <property type="term" value="P:amino acid catabolic process"/>
    <property type="evidence" value="ECO:0007669"/>
    <property type="project" value="InterPro"/>
</dbReference>
<dbReference type="InterPro" id="IPR013341">
    <property type="entry name" value="Mandelate_racemase_N_dom"/>
</dbReference>
<dbReference type="SUPFAM" id="SSF51604">
    <property type="entry name" value="Enolase C-terminal domain-like"/>
    <property type="match status" value="1"/>
</dbReference>
<comment type="similarity">
    <text evidence="5">Belongs to the mandelate racemase/muconate lactonizing enzyme family. GaD subfamily.</text>
</comment>
<sequence>MAVKITGYECVELTGTLEGYDDARTFYEERLAIPLDVYDEFRSIGAEYLMGTDDVMTPYVDEERDEIRVTQTYLRLETDAGIEGVAGPIDREWARLVDSVASLLVGRDALATEKLWDLMYRNEIHGRKGKTMKAISAIDCALWDLKGKYYDEPVYRLLGGPTRTEIPAYASMLGYSVDPADVRERATTMKAAGYDAQKWFFRHGPGSGTDGLEQNLELAEAARNAVGDDYDLMFDCWMSWTRSYAERAIPKLADYDPRWIEEPVHPDRLDQLARLRETSHVPIAGGEHEYTRWGIHQLLQREALDVVQADTFWAGGITELQRICTLGSAHDVPVIPHGHSVSANLHLTAAQSPAVSPILEYLVKWNEGFQFFLEDPPEPEDGVISLDDRPGLGIVIDESVVESRTQVCSSS</sequence>
<dbReference type="PATRIC" id="fig|547559.17.peg.830"/>
<evidence type="ECO:0000256" key="6">
    <source>
        <dbReference type="ARBA" id="ARBA00066770"/>
    </source>
</evidence>
<dbReference type="SMART" id="SM00922">
    <property type="entry name" value="MR_MLE"/>
    <property type="match status" value="1"/>
</dbReference>
<evidence type="ECO:0000256" key="2">
    <source>
        <dbReference type="ARBA" id="ARBA00022723"/>
    </source>
</evidence>
<evidence type="ECO:0000256" key="3">
    <source>
        <dbReference type="ARBA" id="ARBA00022842"/>
    </source>
</evidence>
<comment type="caution">
    <text evidence="8">The sequence shown here is derived from an EMBL/GenBank/DDBJ whole genome shotgun (WGS) entry which is preliminary data.</text>
</comment>
<dbReference type="GO" id="GO:0000287">
    <property type="term" value="F:magnesium ion binding"/>
    <property type="evidence" value="ECO:0007669"/>
    <property type="project" value="TreeGrafter"/>
</dbReference>
<dbReference type="InterPro" id="IPR029065">
    <property type="entry name" value="Enolase_C-like"/>
</dbReference>
<evidence type="ECO:0000256" key="1">
    <source>
        <dbReference type="ARBA" id="ARBA00001946"/>
    </source>
</evidence>
<dbReference type="SFLD" id="SFLDG00179">
    <property type="entry name" value="mandelate_racemase"/>
    <property type="match status" value="1"/>
</dbReference>
<keyword evidence="3" id="KW-0460">Magnesium</keyword>
<dbReference type="InterPro" id="IPR036849">
    <property type="entry name" value="Enolase-like_C_sf"/>
</dbReference>
<gene>
    <name evidence="8" type="ORF">C500_04329</name>
</gene>
<feature type="domain" description="Mandelate racemase/muconate lactonizing enzyme C-terminal" evidence="7">
    <location>
        <begin position="179"/>
        <end position="282"/>
    </location>
</feature>
<protein>
    <recommendedName>
        <fullName evidence="6">gluconate dehydratase</fullName>
        <ecNumber evidence="6">4.2.1.39</ecNumber>
    </recommendedName>
</protein>
<dbReference type="PANTHER" id="PTHR13794">
    <property type="entry name" value="ENOLASE SUPERFAMILY, MANDELATE RACEMASE"/>
    <property type="match status" value="1"/>
</dbReference>
<evidence type="ECO:0000313" key="9">
    <source>
        <dbReference type="Proteomes" id="UP000011543"/>
    </source>
</evidence>
<dbReference type="Gene3D" id="3.30.390.10">
    <property type="entry name" value="Enolase-like, N-terminal domain"/>
    <property type="match status" value="1"/>
</dbReference>
<evidence type="ECO:0000313" key="8">
    <source>
        <dbReference type="EMBL" id="ELY32185.1"/>
    </source>
</evidence>
<dbReference type="GO" id="GO:0047929">
    <property type="term" value="F:gluconate dehydratase activity"/>
    <property type="evidence" value="ECO:0007669"/>
    <property type="project" value="UniProtKB-EC"/>
</dbReference>
<dbReference type="InterPro" id="IPR013342">
    <property type="entry name" value="Mandelate_racemase_C"/>
</dbReference>
<dbReference type="FunFam" id="3.20.20.120:FF:000005">
    <property type="entry name" value="Putative L-rhamnonate dehydratase"/>
    <property type="match status" value="1"/>
</dbReference>
<keyword evidence="2" id="KW-0479">Metal-binding</keyword>
<evidence type="ECO:0000259" key="7">
    <source>
        <dbReference type="SMART" id="SM00922"/>
    </source>
</evidence>
<dbReference type="EMBL" id="AOHS01000018">
    <property type="protein sequence ID" value="ELY32185.1"/>
    <property type="molecule type" value="Genomic_DNA"/>
</dbReference>
<dbReference type="PROSITE" id="PS00908">
    <property type="entry name" value="MR_MLE_1"/>
    <property type="match status" value="1"/>
</dbReference>
<reference evidence="8 9" key="1">
    <citation type="journal article" date="2014" name="PLoS Genet.">
        <title>Phylogenetically driven sequencing of extremely halophilic archaea reveals strategies for static and dynamic osmo-response.</title>
        <authorList>
            <person name="Becker E.A."/>
            <person name="Seitzer P.M."/>
            <person name="Tritt A."/>
            <person name="Larsen D."/>
            <person name="Krusor M."/>
            <person name="Yao A.I."/>
            <person name="Wu D."/>
            <person name="Madern D."/>
            <person name="Eisen J.A."/>
            <person name="Darling A.E."/>
            <person name="Facciotti M.T."/>
        </authorList>
    </citation>
    <scope>NUCLEOTIDE SEQUENCE [LARGE SCALE GENOMIC DNA]</scope>
    <source>
        <strain evidence="9">ATCC 43099 / DSM 3394 / CCM 3739 / CIP 104546 / IAM 13178 / JCM 8861 / NBRC 102185 / NCIMB 2190 / MS3</strain>
    </source>
</reference>
<name>L9V4R0_NATMM</name>
<evidence type="ECO:0000256" key="4">
    <source>
        <dbReference type="ARBA" id="ARBA00050848"/>
    </source>
</evidence>
<dbReference type="PANTHER" id="PTHR13794:SF58">
    <property type="entry name" value="MITOCHONDRIAL ENOLASE SUPERFAMILY MEMBER 1"/>
    <property type="match status" value="1"/>
</dbReference>
<evidence type="ECO:0000256" key="5">
    <source>
        <dbReference type="ARBA" id="ARBA00061582"/>
    </source>
</evidence>
<dbReference type="Gene3D" id="3.20.20.120">
    <property type="entry name" value="Enolase-like C-terminal domain"/>
    <property type="match status" value="1"/>
</dbReference>
<dbReference type="AlphaFoldDB" id="L9V4R0"/>
<dbReference type="Pfam" id="PF13378">
    <property type="entry name" value="MR_MLE_C"/>
    <property type="match status" value="1"/>
</dbReference>
<dbReference type="InterPro" id="IPR029017">
    <property type="entry name" value="Enolase-like_N"/>
</dbReference>
<dbReference type="EC" id="4.2.1.39" evidence="6"/>
<comment type="catalytic activity">
    <reaction evidence="4">
        <text>D-gluconate = 2-dehydro-3-deoxy-D-gluconate + H2O</text>
        <dbReference type="Rhea" id="RHEA:21612"/>
        <dbReference type="ChEBI" id="CHEBI:15377"/>
        <dbReference type="ChEBI" id="CHEBI:18391"/>
        <dbReference type="ChEBI" id="CHEBI:57990"/>
        <dbReference type="EC" id="4.2.1.39"/>
    </reaction>
</comment>
<proteinExistence type="inferred from homology"/>
<dbReference type="SUPFAM" id="SSF54826">
    <property type="entry name" value="Enolase N-terminal domain-like"/>
    <property type="match status" value="1"/>
</dbReference>
<dbReference type="Proteomes" id="UP000011543">
    <property type="component" value="Unassembled WGS sequence"/>
</dbReference>
<dbReference type="Pfam" id="PF02746">
    <property type="entry name" value="MR_MLE_N"/>
    <property type="match status" value="1"/>
</dbReference>
<accession>L9V4R0</accession>